<dbReference type="AlphaFoldDB" id="A0AAD7MNZ0"/>
<feature type="region of interest" description="Disordered" evidence="1">
    <location>
        <begin position="23"/>
        <end position="47"/>
    </location>
</feature>
<evidence type="ECO:0000256" key="1">
    <source>
        <dbReference type="SAM" id="MobiDB-lite"/>
    </source>
</evidence>
<keyword evidence="3" id="KW-1185">Reference proteome</keyword>
<reference evidence="2" key="1">
    <citation type="submission" date="2023-03" db="EMBL/GenBank/DDBJ databases">
        <title>Massive genome expansion in bonnet fungi (Mycena s.s.) driven by repeated elements and novel gene families across ecological guilds.</title>
        <authorList>
            <consortium name="Lawrence Berkeley National Laboratory"/>
            <person name="Harder C.B."/>
            <person name="Miyauchi S."/>
            <person name="Viragh M."/>
            <person name="Kuo A."/>
            <person name="Thoen E."/>
            <person name="Andreopoulos B."/>
            <person name="Lu D."/>
            <person name="Skrede I."/>
            <person name="Drula E."/>
            <person name="Henrissat B."/>
            <person name="Morin E."/>
            <person name="Kohler A."/>
            <person name="Barry K."/>
            <person name="LaButti K."/>
            <person name="Morin E."/>
            <person name="Salamov A."/>
            <person name="Lipzen A."/>
            <person name="Mereny Z."/>
            <person name="Hegedus B."/>
            <person name="Baldrian P."/>
            <person name="Stursova M."/>
            <person name="Weitz H."/>
            <person name="Taylor A."/>
            <person name="Grigoriev I.V."/>
            <person name="Nagy L.G."/>
            <person name="Martin F."/>
            <person name="Kauserud H."/>
        </authorList>
    </citation>
    <scope>NUCLEOTIDE SEQUENCE</scope>
    <source>
        <strain evidence="2">CBHHK182m</strain>
    </source>
</reference>
<name>A0AAD7MNZ0_9AGAR</name>
<comment type="caution">
    <text evidence="2">The sequence shown here is derived from an EMBL/GenBank/DDBJ whole genome shotgun (WGS) entry which is preliminary data.</text>
</comment>
<dbReference type="EMBL" id="JARKIB010000192">
    <property type="protein sequence ID" value="KAJ7725714.1"/>
    <property type="molecule type" value="Genomic_DNA"/>
</dbReference>
<evidence type="ECO:0000313" key="2">
    <source>
        <dbReference type="EMBL" id="KAJ7725714.1"/>
    </source>
</evidence>
<accession>A0AAD7MNZ0</accession>
<gene>
    <name evidence="2" type="ORF">B0H16DRAFT_1698274</name>
</gene>
<protein>
    <submittedName>
        <fullName evidence="2">Uncharacterized protein</fullName>
    </submittedName>
</protein>
<organism evidence="2 3">
    <name type="scientific">Mycena metata</name>
    <dbReference type="NCBI Taxonomy" id="1033252"/>
    <lineage>
        <taxon>Eukaryota</taxon>
        <taxon>Fungi</taxon>
        <taxon>Dikarya</taxon>
        <taxon>Basidiomycota</taxon>
        <taxon>Agaricomycotina</taxon>
        <taxon>Agaricomycetes</taxon>
        <taxon>Agaricomycetidae</taxon>
        <taxon>Agaricales</taxon>
        <taxon>Marasmiineae</taxon>
        <taxon>Mycenaceae</taxon>
        <taxon>Mycena</taxon>
    </lineage>
</organism>
<proteinExistence type="predicted"/>
<sequence length="457" mass="51114">MSSLERTHPGSLRAPVLKLCNRNTNLPFDPPRRTTHPRRLGPRHHPDPSVQFFGAHTAHAARGELASLSAEEQVGLRDAFVELAGVQGGRGWCGRRVCIEQPLRPATRNSLHEEKRERDKFFALNFSLPAAYRPTASHRTACVGVRTRTLPPGARGISRSSNWRVHLVLRSLFLLEAEWNQRDPETDPHSFVSQYSNEHNFRDESGSAGQASSILLPGVVVGESESEKVRELPSVWFETNRLRVAARKHCSAFLSRAAYPSLLLWSILTGLWGKRIPNFDQTSPRFNWPTEWRRSPLAALANQYRRDRRPAPLGDYCAFGASHNPRIDCPRFTGINRHEGQSSANNVYMREKFTGKSFFNPQFSMLVECSTTHILLRLSLSFGVSSAEVIAYRTALLPDVGKKAWCSGFPYTSVADGPEILSQFDYDSLPMAHILSKNSLGSQHQLTAGFLSATSPC</sequence>
<dbReference type="Proteomes" id="UP001215598">
    <property type="component" value="Unassembled WGS sequence"/>
</dbReference>
<feature type="compositionally biased region" description="Basic residues" evidence="1">
    <location>
        <begin position="33"/>
        <end position="43"/>
    </location>
</feature>
<evidence type="ECO:0000313" key="3">
    <source>
        <dbReference type="Proteomes" id="UP001215598"/>
    </source>
</evidence>